<dbReference type="InterPro" id="IPR012074">
    <property type="entry name" value="GAF_ANTAR"/>
</dbReference>
<dbReference type="Pfam" id="PF03861">
    <property type="entry name" value="ANTAR"/>
    <property type="match status" value="1"/>
</dbReference>
<dbReference type="RefSeq" id="WP_013584377.1">
    <property type="nucleotide sequence ID" value="NC_015125.1"/>
</dbReference>
<dbReference type="PROSITE" id="PS50921">
    <property type="entry name" value="ANTAR"/>
    <property type="match status" value="1"/>
</dbReference>
<dbReference type="KEGG" id="mts:MTES_1288"/>
<organism evidence="6 7">
    <name type="scientific">Microbacterium testaceum (strain StLB037)</name>
    <dbReference type="NCBI Taxonomy" id="979556"/>
    <lineage>
        <taxon>Bacteria</taxon>
        <taxon>Bacillati</taxon>
        <taxon>Actinomycetota</taxon>
        <taxon>Actinomycetes</taxon>
        <taxon>Micrococcales</taxon>
        <taxon>Microbacteriaceae</taxon>
        <taxon>Microbacterium</taxon>
    </lineage>
</organism>
<dbReference type="eggNOG" id="COG2203">
    <property type="taxonomic scope" value="Bacteria"/>
</dbReference>
<evidence type="ECO:0000256" key="1">
    <source>
        <dbReference type="ARBA" id="ARBA00022679"/>
    </source>
</evidence>
<evidence type="ECO:0000313" key="6">
    <source>
        <dbReference type="EMBL" id="BAJ74252.1"/>
    </source>
</evidence>
<dbReference type="HOGENOM" id="CLU_074354_3_1_11"/>
<keyword evidence="2" id="KW-0418">Kinase</keyword>
<dbReference type="Proteomes" id="UP000008975">
    <property type="component" value="Chromosome"/>
</dbReference>
<evidence type="ECO:0000256" key="4">
    <source>
        <dbReference type="ARBA" id="ARBA00023163"/>
    </source>
</evidence>
<dbReference type="SMART" id="SM00065">
    <property type="entry name" value="GAF"/>
    <property type="match status" value="1"/>
</dbReference>
<evidence type="ECO:0000256" key="3">
    <source>
        <dbReference type="ARBA" id="ARBA00023015"/>
    </source>
</evidence>
<keyword evidence="1" id="KW-0808">Transferase</keyword>
<dbReference type="Gene3D" id="3.30.450.40">
    <property type="match status" value="1"/>
</dbReference>
<dbReference type="SUPFAM" id="SSF52172">
    <property type="entry name" value="CheY-like"/>
    <property type="match status" value="1"/>
</dbReference>
<dbReference type="EMBL" id="AP012052">
    <property type="protein sequence ID" value="BAJ74252.1"/>
    <property type="molecule type" value="Genomic_DNA"/>
</dbReference>
<reference evidence="6 7" key="1">
    <citation type="journal article" date="2011" name="J. Bacteriol.">
        <title>Genome sequence of Microbacterium testaceum StLB037, an N-acylhomoserine lactone-degrading bacterium isolated from potato leaves.</title>
        <authorList>
            <person name="Morohoshi T."/>
            <person name="Wang W.-Z."/>
            <person name="Someya N."/>
            <person name="Ikeda T."/>
        </authorList>
    </citation>
    <scope>NUCLEOTIDE SEQUENCE [LARGE SCALE GENOMIC DNA]</scope>
    <source>
        <strain evidence="6 7">StLB037</strain>
    </source>
</reference>
<keyword evidence="3" id="KW-0805">Transcription regulation</keyword>
<proteinExistence type="predicted"/>
<dbReference type="AlphaFoldDB" id="E8N735"/>
<evidence type="ECO:0000256" key="2">
    <source>
        <dbReference type="ARBA" id="ARBA00022777"/>
    </source>
</evidence>
<dbReference type="GO" id="GO:0003723">
    <property type="term" value="F:RNA binding"/>
    <property type="evidence" value="ECO:0007669"/>
    <property type="project" value="InterPro"/>
</dbReference>
<dbReference type="OrthoDB" id="3683444at2"/>
<dbReference type="SMART" id="SM01012">
    <property type="entry name" value="ANTAR"/>
    <property type="match status" value="1"/>
</dbReference>
<gene>
    <name evidence="6" type="ordered locus">MTES_1288</name>
</gene>
<name>E8N735_MICTS</name>
<protein>
    <submittedName>
        <fullName evidence="6">FOG: GAF domain</fullName>
    </submittedName>
</protein>
<dbReference type="PIRSF" id="PIRSF036625">
    <property type="entry name" value="GAF_ANTAR"/>
    <property type="match status" value="1"/>
</dbReference>
<accession>E8N735</accession>
<evidence type="ECO:0000313" key="7">
    <source>
        <dbReference type="Proteomes" id="UP000008975"/>
    </source>
</evidence>
<feature type="domain" description="ANTAR" evidence="5">
    <location>
        <begin position="169"/>
        <end position="230"/>
    </location>
</feature>
<dbReference type="InterPro" id="IPR011006">
    <property type="entry name" value="CheY-like_superfamily"/>
</dbReference>
<dbReference type="InterPro" id="IPR029016">
    <property type="entry name" value="GAF-like_dom_sf"/>
</dbReference>
<dbReference type="GO" id="GO:0016301">
    <property type="term" value="F:kinase activity"/>
    <property type="evidence" value="ECO:0007669"/>
    <property type="project" value="UniProtKB-KW"/>
</dbReference>
<dbReference type="InterPro" id="IPR003018">
    <property type="entry name" value="GAF"/>
</dbReference>
<evidence type="ECO:0000259" key="5">
    <source>
        <dbReference type="PROSITE" id="PS50921"/>
    </source>
</evidence>
<dbReference type="SUPFAM" id="SSF55781">
    <property type="entry name" value="GAF domain-like"/>
    <property type="match status" value="1"/>
</dbReference>
<dbReference type="STRING" id="979556.MTES_1288"/>
<dbReference type="InterPro" id="IPR036388">
    <property type="entry name" value="WH-like_DNA-bd_sf"/>
</dbReference>
<dbReference type="Pfam" id="PF13185">
    <property type="entry name" value="GAF_2"/>
    <property type="match status" value="1"/>
</dbReference>
<reference key="2">
    <citation type="submission" date="2011-02" db="EMBL/GenBank/DDBJ databases">
        <title>Genome sequence of Microbacterium testaceum StLB037.</title>
        <authorList>
            <person name="Morohoshi T."/>
            <person name="Wang W.Z."/>
            <person name="Someya N."/>
            <person name="Ikeda T."/>
        </authorList>
    </citation>
    <scope>NUCLEOTIDE SEQUENCE</scope>
    <source>
        <strain>StLB037</strain>
    </source>
</reference>
<sequence length="251" mass="27005">MTETREARLVETFVTLTDSLIADFDVVDVLQTLVDRAVELFDAAAGAIHLLNAHGTPEVAASTSERSGFIGLLQLDAGEGPCLTAITTGQLVTSEDADELRHGWPLFAEASMERGYAGVHAIPLRLREEVIGSLNLFRETEGALNGADARAAQALADVATISILQHRMIDSAHLATEQLQRALDSRVVIEQAKGYVARAFGVEMETAREILRRHARSHQVRLSAVAEAVARNELPLTELGTPPKDAPDPAS</sequence>
<dbReference type="Gene3D" id="1.10.10.10">
    <property type="entry name" value="Winged helix-like DNA-binding domain superfamily/Winged helix DNA-binding domain"/>
    <property type="match status" value="1"/>
</dbReference>
<keyword evidence="4" id="KW-0804">Transcription</keyword>
<dbReference type="InterPro" id="IPR005561">
    <property type="entry name" value="ANTAR"/>
</dbReference>